<keyword evidence="1" id="KW-1133">Transmembrane helix</keyword>
<evidence type="ECO:0000313" key="3">
    <source>
        <dbReference type="Proteomes" id="UP001500767"/>
    </source>
</evidence>
<keyword evidence="3" id="KW-1185">Reference proteome</keyword>
<evidence type="ECO:0000313" key="2">
    <source>
        <dbReference type="EMBL" id="GAA3554546.1"/>
    </source>
</evidence>
<feature type="transmembrane region" description="Helical" evidence="1">
    <location>
        <begin position="94"/>
        <end position="112"/>
    </location>
</feature>
<comment type="caution">
    <text evidence="2">The sequence shown here is derived from an EMBL/GenBank/DDBJ whole genome shotgun (WGS) entry which is preliminary data.</text>
</comment>
<feature type="transmembrane region" description="Helical" evidence="1">
    <location>
        <begin position="35"/>
        <end position="56"/>
    </location>
</feature>
<keyword evidence="1" id="KW-0812">Transmembrane</keyword>
<keyword evidence="1" id="KW-0472">Membrane</keyword>
<organism evidence="2 3">
    <name type="scientific">Microlunatus spumicola</name>
    <dbReference type="NCBI Taxonomy" id="81499"/>
    <lineage>
        <taxon>Bacteria</taxon>
        <taxon>Bacillati</taxon>
        <taxon>Actinomycetota</taxon>
        <taxon>Actinomycetes</taxon>
        <taxon>Propionibacteriales</taxon>
        <taxon>Propionibacteriaceae</taxon>
        <taxon>Microlunatus</taxon>
    </lineage>
</organism>
<proteinExistence type="predicted"/>
<reference evidence="3" key="1">
    <citation type="journal article" date="2019" name="Int. J. Syst. Evol. Microbiol.">
        <title>The Global Catalogue of Microorganisms (GCM) 10K type strain sequencing project: providing services to taxonomists for standard genome sequencing and annotation.</title>
        <authorList>
            <consortium name="The Broad Institute Genomics Platform"/>
            <consortium name="The Broad Institute Genome Sequencing Center for Infectious Disease"/>
            <person name="Wu L."/>
            <person name="Ma J."/>
        </authorList>
    </citation>
    <scope>NUCLEOTIDE SEQUENCE [LARGE SCALE GENOMIC DNA]</scope>
    <source>
        <strain evidence="3">JCM 16540</strain>
    </source>
</reference>
<gene>
    <name evidence="2" type="ORF">GCM10022197_07090</name>
</gene>
<name>A0ABP6WQV9_9ACTN</name>
<accession>A0ABP6WQV9</accession>
<feature type="transmembrane region" description="Helical" evidence="1">
    <location>
        <begin position="68"/>
        <end position="88"/>
    </location>
</feature>
<dbReference type="EMBL" id="BAAAYR010000001">
    <property type="protein sequence ID" value="GAA3554546.1"/>
    <property type="molecule type" value="Genomic_DNA"/>
</dbReference>
<evidence type="ECO:0008006" key="4">
    <source>
        <dbReference type="Google" id="ProtNLM"/>
    </source>
</evidence>
<dbReference type="Proteomes" id="UP001500767">
    <property type="component" value="Unassembled WGS sequence"/>
</dbReference>
<dbReference type="RefSeq" id="WP_204912206.1">
    <property type="nucleotide sequence ID" value="NZ_BAAAYR010000001.1"/>
</dbReference>
<evidence type="ECO:0000256" key="1">
    <source>
        <dbReference type="SAM" id="Phobius"/>
    </source>
</evidence>
<protein>
    <recommendedName>
        <fullName evidence="4">Integral membrane protein</fullName>
    </recommendedName>
</protein>
<sequence>MAQIRQLRIVATLLFAFAVAQAGLGSGYLDGVQPLLIAHATNAFAVLVLAVIGAVLGAALRKAGRPSWTLWMPVGIIVAIAVQMMLGFAGIRGLHVFLGVLILCTVTAYCSYSWRLRLPEGGATATAAPTSA</sequence>